<name>A0AAV8V6K8_9CUCU</name>
<organism evidence="2 3">
    <name type="scientific">Exocentrus adspersus</name>
    <dbReference type="NCBI Taxonomy" id="1586481"/>
    <lineage>
        <taxon>Eukaryota</taxon>
        <taxon>Metazoa</taxon>
        <taxon>Ecdysozoa</taxon>
        <taxon>Arthropoda</taxon>
        <taxon>Hexapoda</taxon>
        <taxon>Insecta</taxon>
        <taxon>Pterygota</taxon>
        <taxon>Neoptera</taxon>
        <taxon>Endopterygota</taxon>
        <taxon>Coleoptera</taxon>
        <taxon>Polyphaga</taxon>
        <taxon>Cucujiformia</taxon>
        <taxon>Chrysomeloidea</taxon>
        <taxon>Cerambycidae</taxon>
        <taxon>Lamiinae</taxon>
        <taxon>Acanthocinini</taxon>
        <taxon>Exocentrus</taxon>
    </lineage>
</organism>
<accession>A0AAV8V6K8</accession>
<evidence type="ECO:0000313" key="3">
    <source>
        <dbReference type="Proteomes" id="UP001159042"/>
    </source>
</evidence>
<dbReference type="Proteomes" id="UP001159042">
    <property type="component" value="Unassembled WGS sequence"/>
</dbReference>
<keyword evidence="3" id="KW-1185">Reference proteome</keyword>
<protein>
    <submittedName>
        <fullName evidence="2">Uncharacterized protein</fullName>
    </submittedName>
</protein>
<comment type="caution">
    <text evidence="2">The sequence shown here is derived from an EMBL/GenBank/DDBJ whole genome shotgun (WGS) entry which is preliminary data.</text>
</comment>
<evidence type="ECO:0000256" key="1">
    <source>
        <dbReference type="SAM" id="SignalP"/>
    </source>
</evidence>
<sequence length="110" mass="12486">MNKYIISAVIIVALCMNFSLQYAREPTCYNQICPAGTTNCKKNVRSSPDRRNLEIRINCLDDDAGSLKEYFFQEPSSLNPYTHYESSSYSAAGGLDDQYYRGNGLEDFSR</sequence>
<gene>
    <name evidence="2" type="ORF">NQ315_013798</name>
</gene>
<feature type="chain" id="PRO_5043956233" evidence="1">
    <location>
        <begin position="24"/>
        <end position="110"/>
    </location>
</feature>
<keyword evidence="1" id="KW-0732">Signal</keyword>
<reference evidence="2 3" key="1">
    <citation type="journal article" date="2023" name="Insect Mol. Biol.">
        <title>Genome sequencing provides insights into the evolution of gene families encoding plant cell wall-degrading enzymes in longhorned beetles.</title>
        <authorList>
            <person name="Shin N.R."/>
            <person name="Okamura Y."/>
            <person name="Kirsch R."/>
            <person name="Pauchet Y."/>
        </authorList>
    </citation>
    <scope>NUCLEOTIDE SEQUENCE [LARGE SCALE GENOMIC DNA]</scope>
    <source>
        <strain evidence="2">EAD_L_NR</strain>
    </source>
</reference>
<proteinExistence type="predicted"/>
<evidence type="ECO:0000313" key="2">
    <source>
        <dbReference type="EMBL" id="KAJ8909713.1"/>
    </source>
</evidence>
<dbReference type="EMBL" id="JANEYG010000431">
    <property type="protein sequence ID" value="KAJ8909713.1"/>
    <property type="molecule type" value="Genomic_DNA"/>
</dbReference>
<dbReference type="AlphaFoldDB" id="A0AAV8V6K8"/>
<feature type="signal peptide" evidence="1">
    <location>
        <begin position="1"/>
        <end position="23"/>
    </location>
</feature>